<keyword evidence="1" id="KW-0378">Hydrolase</keyword>
<dbReference type="Proteomes" id="UP000002383">
    <property type="component" value="Chromosome"/>
</dbReference>
<evidence type="ECO:0000313" key="2">
    <source>
        <dbReference type="Proteomes" id="UP000002383"/>
    </source>
</evidence>
<dbReference type="GO" id="GO:0042262">
    <property type="term" value="P:DNA protection"/>
    <property type="evidence" value="ECO:0007669"/>
    <property type="project" value="TreeGrafter"/>
</dbReference>
<dbReference type="PANTHER" id="PTHR46523:SF1">
    <property type="entry name" value="DCTP PYROPHOSPHATASE 1"/>
    <property type="match status" value="1"/>
</dbReference>
<dbReference type="STRING" id="396588.Tgr7_0591"/>
<protein>
    <submittedName>
        <fullName evidence="1">MazG nucleotide pyrophosphohydrolase</fullName>
    </submittedName>
</protein>
<dbReference type="eggNOG" id="COG1694">
    <property type="taxonomic scope" value="Bacteria"/>
</dbReference>
<dbReference type="GO" id="GO:0006253">
    <property type="term" value="P:dCTP catabolic process"/>
    <property type="evidence" value="ECO:0007669"/>
    <property type="project" value="TreeGrafter"/>
</dbReference>
<dbReference type="Pfam" id="PF12643">
    <property type="entry name" value="MazG-like"/>
    <property type="match status" value="1"/>
</dbReference>
<dbReference type="OrthoDB" id="9791898at2"/>
<dbReference type="HOGENOM" id="CLU_110454_2_2_6"/>
<sequence length="116" mass="13791">MPDTFEDLKLRLRQFAIDRDWEQFHSPKNMSMALIAEAGELIEHFQWLTEEQSYQLPAEKREEVRLEMADILIYLIRLSDRLGVDLLQAVEDKIALNERKYPAEKVRGSSKKYTEY</sequence>
<accession>B8GLT5</accession>
<dbReference type="SUPFAM" id="SSF101386">
    <property type="entry name" value="all-alpha NTP pyrophosphatases"/>
    <property type="match status" value="1"/>
</dbReference>
<name>B8GLT5_THISH</name>
<proteinExistence type="predicted"/>
<dbReference type="EMBL" id="CP001339">
    <property type="protein sequence ID" value="ACL71688.1"/>
    <property type="molecule type" value="Genomic_DNA"/>
</dbReference>
<evidence type="ECO:0000313" key="1">
    <source>
        <dbReference type="EMBL" id="ACL71688.1"/>
    </source>
</evidence>
<dbReference type="InterPro" id="IPR052555">
    <property type="entry name" value="dCTP_Pyrophosphatase"/>
</dbReference>
<dbReference type="InterPro" id="IPR025984">
    <property type="entry name" value="DCTPP"/>
</dbReference>
<dbReference type="Gene3D" id="1.10.287.1080">
    <property type="entry name" value="MazG-like"/>
    <property type="match status" value="1"/>
</dbReference>
<gene>
    <name evidence="1" type="ordered locus">Tgr7_0591</name>
</gene>
<dbReference type="GO" id="GO:0047840">
    <property type="term" value="F:dCTP diphosphatase activity"/>
    <property type="evidence" value="ECO:0007669"/>
    <property type="project" value="TreeGrafter"/>
</dbReference>
<dbReference type="AlphaFoldDB" id="B8GLT5"/>
<dbReference type="RefSeq" id="WP_012637176.1">
    <property type="nucleotide sequence ID" value="NC_011901.1"/>
</dbReference>
<dbReference type="CDD" id="cd11537">
    <property type="entry name" value="NTP-PPase_RS21-C6_like"/>
    <property type="match status" value="1"/>
</dbReference>
<organism evidence="1 2">
    <name type="scientific">Thioalkalivibrio sulfidiphilus (strain HL-EbGR7)</name>
    <dbReference type="NCBI Taxonomy" id="396588"/>
    <lineage>
        <taxon>Bacteria</taxon>
        <taxon>Pseudomonadati</taxon>
        <taxon>Pseudomonadota</taxon>
        <taxon>Gammaproteobacteria</taxon>
        <taxon>Chromatiales</taxon>
        <taxon>Ectothiorhodospiraceae</taxon>
        <taxon>Thioalkalivibrio</taxon>
    </lineage>
</organism>
<keyword evidence="2" id="KW-1185">Reference proteome</keyword>
<dbReference type="KEGG" id="tgr:Tgr7_0591"/>
<dbReference type="GO" id="GO:0005829">
    <property type="term" value="C:cytosol"/>
    <property type="evidence" value="ECO:0007669"/>
    <property type="project" value="TreeGrafter"/>
</dbReference>
<reference evidence="1 2" key="1">
    <citation type="journal article" date="2011" name="Stand. Genomic Sci.">
        <title>Complete genome sequence of 'Thioalkalivibrio sulfidophilus' HL-EbGr7.</title>
        <authorList>
            <person name="Muyzer G."/>
            <person name="Sorokin D.Y."/>
            <person name="Mavromatis K."/>
            <person name="Lapidus A."/>
            <person name="Clum A."/>
            <person name="Ivanova N."/>
            <person name="Pati A."/>
            <person name="d'Haeseleer P."/>
            <person name="Woyke T."/>
            <person name="Kyrpides N.C."/>
        </authorList>
    </citation>
    <scope>NUCLEOTIDE SEQUENCE [LARGE SCALE GENOMIC DNA]</scope>
    <source>
        <strain evidence="1 2">HL-EbGR7</strain>
    </source>
</reference>
<dbReference type="PIRSF" id="PIRSF029826">
    <property type="entry name" value="UCP029826_pph"/>
    <property type="match status" value="1"/>
</dbReference>
<dbReference type="PANTHER" id="PTHR46523">
    <property type="entry name" value="DCTP PYROPHOSPHATASE 1"/>
    <property type="match status" value="1"/>
</dbReference>